<dbReference type="AlphaFoldDB" id="A0A0E9XNS2"/>
<evidence type="ECO:0000313" key="1">
    <source>
        <dbReference type="EMBL" id="JAI04388.1"/>
    </source>
</evidence>
<reference evidence="1" key="1">
    <citation type="submission" date="2014-11" db="EMBL/GenBank/DDBJ databases">
        <authorList>
            <person name="Amaro Gonzalez C."/>
        </authorList>
    </citation>
    <scope>NUCLEOTIDE SEQUENCE</scope>
</reference>
<proteinExistence type="predicted"/>
<reference evidence="1" key="2">
    <citation type="journal article" date="2015" name="Fish Shellfish Immunol.">
        <title>Early steps in the European eel (Anguilla anguilla)-Vibrio vulnificus interaction in the gills: Role of the RtxA13 toxin.</title>
        <authorList>
            <person name="Callol A."/>
            <person name="Pajuelo D."/>
            <person name="Ebbesson L."/>
            <person name="Teles M."/>
            <person name="MacKenzie S."/>
            <person name="Amaro C."/>
        </authorList>
    </citation>
    <scope>NUCLEOTIDE SEQUENCE</scope>
</reference>
<name>A0A0E9XNS2_ANGAN</name>
<protein>
    <submittedName>
        <fullName evidence="1">Uncharacterized protein</fullName>
    </submittedName>
</protein>
<accession>A0A0E9XNS2</accession>
<organism evidence="1">
    <name type="scientific">Anguilla anguilla</name>
    <name type="common">European freshwater eel</name>
    <name type="synonym">Muraena anguilla</name>
    <dbReference type="NCBI Taxonomy" id="7936"/>
    <lineage>
        <taxon>Eukaryota</taxon>
        <taxon>Metazoa</taxon>
        <taxon>Chordata</taxon>
        <taxon>Craniata</taxon>
        <taxon>Vertebrata</taxon>
        <taxon>Euteleostomi</taxon>
        <taxon>Actinopterygii</taxon>
        <taxon>Neopterygii</taxon>
        <taxon>Teleostei</taxon>
        <taxon>Anguilliformes</taxon>
        <taxon>Anguillidae</taxon>
        <taxon>Anguilla</taxon>
    </lineage>
</organism>
<dbReference type="EMBL" id="GBXM01004190">
    <property type="protein sequence ID" value="JAI04388.1"/>
    <property type="molecule type" value="Transcribed_RNA"/>
</dbReference>
<sequence length="28" mass="3143">MQWSMLAMFRCVYSKSTPGLNKGTCSSK</sequence>